<feature type="domain" description="GH15-like" evidence="2">
    <location>
        <begin position="132"/>
        <end position="234"/>
    </location>
</feature>
<dbReference type="PANTHER" id="PTHR31616:SF9">
    <property type="entry name" value="GLUCOAMYLASE, INTRACELLULAR SPORULATION-SPECIFIC"/>
    <property type="match status" value="1"/>
</dbReference>
<accession>A0A1Y1VWD3</accession>
<evidence type="ECO:0000256" key="1">
    <source>
        <dbReference type="SAM" id="SignalP"/>
    </source>
</evidence>
<dbReference type="PANTHER" id="PTHR31616">
    <property type="entry name" value="TREHALASE"/>
    <property type="match status" value="1"/>
</dbReference>
<dbReference type="GO" id="GO:0004553">
    <property type="term" value="F:hydrolase activity, hydrolyzing O-glycosyl compounds"/>
    <property type="evidence" value="ECO:0007669"/>
    <property type="project" value="TreeGrafter"/>
</dbReference>
<feature type="signal peptide" evidence="1">
    <location>
        <begin position="1"/>
        <end position="22"/>
    </location>
</feature>
<dbReference type="InterPro" id="IPR011613">
    <property type="entry name" value="GH15-like"/>
</dbReference>
<dbReference type="SUPFAM" id="SSF48208">
    <property type="entry name" value="Six-hairpin glycosidases"/>
    <property type="match status" value="1"/>
</dbReference>
<keyword evidence="1" id="KW-0732">Signal</keyword>
<evidence type="ECO:0000313" key="4">
    <source>
        <dbReference type="Proteomes" id="UP000193922"/>
    </source>
</evidence>
<dbReference type="EMBL" id="MCFD01000024">
    <property type="protein sequence ID" value="ORX65608.1"/>
    <property type="molecule type" value="Genomic_DNA"/>
</dbReference>
<dbReference type="Proteomes" id="UP000193922">
    <property type="component" value="Unassembled WGS sequence"/>
</dbReference>
<name>A0A1Y1VWD3_9FUNG</name>
<dbReference type="Gene3D" id="1.50.10.10">
    <property type="match status" value="1"/>
</dbReference>
<dbReference type="AlphaFoldDB" id="A0A1Y1VWD3"/>
<keyword evidence="3" id="KW-0378">Hydrolase</keyword>
<gene>
    <name evidence="3" type="ORF">DL89DRAFT_296047</name>
</gene>
<protein>
    <submittedName>
        <fullName evidence="3">Six-hairpin glycosidase</fullName>
    </submittedName>
</protein>
<proteinExistence type="predicted"/>
<evidence type="ECO:0000259" key="2">
    <source>
        <dbReference type="Pfam" id="PF00723"/>
    </source>
</evidence>
<comment type="caution">
    <text evidence="3">The sequence shown here is derived from an EMBL/GenBank/DDBJ whole genome shotgun (WGS) entry which is preliminary data.</text>
</comment>
<evidence type="ECO:0000313" key="3">
    <source>
        <dbReference type="EMBL" id="ORX65608.1"/>
    </source>
</evidence>
<keyword evidence="4" id="KW-1185">Reference proteome</keyword>
<feature type="chain" id="PRO_5011988082" evidence="1">
    <location>
        <begin position="23"/>
        <end position="256"/>
    </location>
</feature>
<dbReference type="OrthoDB" id="6123450at2759"/>
<keyword evidence="3" id="KW-0326">Glycosidase</keyword>
<sequence>MKISFSFTSLLALSSLATGSLANTFRSAKWAAIPPDYNTDTASMYESQAAPITGNMTSFWNNDKNLILPAINSNGGVGKPANIDSQVFLAALHASLGDGFYTVDSDQMLASVVAKTNAFKPLYPINADTEATVNSATMPIATWSTADKVTVTKATGTFFNQMKELYGIGFTNVYEVGATYTSDSDTFGEFLANTMLSGDRYMARVAHHTDASGSMTEQWLRGEGTPTGAPNLTWPFEVHTSAARHRAAASRIVYGN</sequence>
<dbReference type="GeneID" id="63807357"/>
<dbReference type="InterPro" id="IPR008928">
    <property type="entry name" value="6-hairpin_glycosidase_sf"/>
</dbReference>
<dbReference type="GO" id="GO:0000324">
    <property type="term" value="C:fungal-type vacuole"/>
    <property type="evidence" value="ECO:0007669"/>
    <property type="project" value="TreeGrafter"/>
</dbReference>
<dbReference type="GO" id="GO:0005975">
    <property type="term" value="P:carbohydrate metabolic process"/>
    <property type="evidence" value="ECO:0007669"/>
    <property type="project" value="InterPro"/>
</dbReference>
<dbReference type="Pfam" id="PF00723">
    <property type="entry name" value="Glyco_hydro_15"/>
    <property type="match status" value="1"/>
</dbReference>
<dbReference type="InterPro" id="IPR012341">
    <property type="entry name" value="6hp_glycosidase-like_sf"/>
</dbReference>
<dbReference type="STRING" id="61395.A0A1Y1VWD3"/>
<organism evidence="3 4">
    <name type="scientific">Linderina pennispora</name>
    <dbReference type="NCBI Taxonomy" id="61395"/>
    <lineage>
        <taxon>Eukaryota</taxon>
        <taxon>Fungi</taxon>
        <taxon>Fungi incertae sedis</taxon>
        <taxon>Zoopagomycota</taxon>
        <taxon>Kickxellomycotina</taxon>
        <taxon>Kickxellomycetes</taxon>
        <taxon>Kickxellales</taxon>
        <taxon>Kickxellaceae</taxon>
        <taxon>Linderina</taxon>
    </lineage>
</organism>
<dbReference type="RefSeq" id="XP_040739731.1">
    <property type="nucleotide sequence ID" value="XM_040890709.1"/>
</dbReference>
<reference evidence="3 4" key="1">
    <citation type="submission" date="2016-07" db="EMBL/GenBank/DDBJ databases">
        <title>Pervasive Adenine N6-methylation of Active Genes in Fungi.</title>
        <authorList>
            <consortium name="DOE Joint Genome Institute"/>
            <person name="Mondo S.J."/>
            <person name="Dannebaum R.O."/>
            <person name="Kuo R.C."/>
            <person name="Labutti K."/>
            <person name="Haridas S."/>
            <person name="Kuo A."/>
            <person name="Salamov A."/>
            <person name="Ahrendt S.R."/>
            <person name="Lipzen A."/>
            <person name="Sullivan W."/>
            <person name="Andreopoulos W.B."/>
            <person name="Clum A."/>
            <person name="Lindquist E."/>
            <person name="Daum C."/>
            <person name="Ramamoorthy G.K."/>
            <person name="Gryganskyi A."/>
            <person name="Culley D."/>
            <person name="Magnuson J.K."/>
            <person name="James T.Y."/>
            <person name="O'Malley M.A."/>
            <person name="Stajich J.E."/>
            <person name="Spatafora J.W."/>
            <person name="Visel A."/>
            <person name="Grigoriev I.V."/>
        </authorList>
    </citation>
    <scope>NUCLEOTIDE SEQUENCE [LARGE SCALE GENOMIC DNA]</scope>
    <source>
        <strain evidence="3 4">ATCC 12442</strain>
    </source>
</reference>